<gene>
    <name evidence="9" type="ORF">Pcinc_007525</name>
</gene>
<feature type="transmembrane region" description="Helical" evidence="7">
    <location>
        <begin position="21"/>
        <end position="44"/>
    </location>
</feature>
<evidence type="ECO:0000256" key="1">
    <source>
        <dbReference type="ARBA" id="ARBA00004323"/>
    </source>
</evidence>
<evidence type="ECO:0000256" key="7">
    <source>
        <dbReference type="SAM" id="Phobius"/>
    </source>
</evidence>
<evidence type="ECO:0000256" key="3">
    <source>
        <dbReference type="ARBA" id="ARBA00022676"/>
    </source>
</evidence>
<sequence>MRLRLSPRGVGTLLSKKTFQMMLMLLTVVLVAVVVGVGFLHFIFDALYRSVVKTEKPRWWRQFLCASESHHQPQPDTQNIITLTQIMRDVNPTRNDSNVFLVDTGCNSHPKYRAWCTVESWARQNPDLDVWFLLTSLTIDDSTGLVNHLLRQYKNLRVVGTNLDLLLRGTPVYHLFKSKKWMIEYTWPAQLLNDMVRVCVLWRWGGFYSDTDAMCTRTHTLPLNAVAFESESVIGTAVLTFTSQHPTLWKLMKAMDRNIIPGVYSIIGPVALTGLLDNLCGETEGSISSLYHKTPITSTCANLTIYPPLYFYPIRHQMSKEFFSAGAGAISFKEMFSSSYALHMWNFFSEDMVVRAGSESIYDQAAQFLCPIVYSRATLHSDVF</sequence>
<keyword evidence="4" id="KW-0808">Transferase</keyword>
<keyword evidence="10" id="KW-1185">Reference proteome</keyword>
<evidence type="ECO:0000313" key="9">
    <source>
        <dbReference type="EMBL" id="KAK3888397.1"/>
    </source>
</evidence>
<evidence type="ECO:0000256" key="6">
    <source>
        <dbReference type="ARBA" id="ARBA00023136"/>
    </source>
</evidence>
<dbReference type="GO" id="GO:0016758">
    <property type="term" value="F:hexosyltransferase activity"/>
    <property type="evidence" value="ECO:0007669"/>
    <property type="project" value="TreeGrafter"/>
</dbReference>
<evidence type="ECO:0000313" key="10">
    <source>
        <dbReference type="Proteomes" id="UP001286313"/>
    </source>
</evidence>
<dbReference type="Proteomes" id="UP001286313">
    <property type="component" value="Unassembled WGS sequence"/>
</dbReference>
<dbReference type="Pfam" id="PF04488">
    <property type="entry name" value="Gly_transf_sug"/>
    <property type="match status" value="1"/>
</dbReference>
<feature type="domain" description="Alpha 1,4-glycosyltransferase" evidence="8">
    <location>
        <begin position="241"/>
        <end position="376"/>
    </location>
</feature>
<keyword evidence="3" id="KW-0328">Glycosyltransferase</keyword>
<evidence type="ECO:0000256" key="5">
    <source>
        <dbReference type="ARBA" id="ARBA00023034"/>
    </source>
</evidence>
<dbReference type="EMBL" id="JAWQEG010000555">
    <property type="protein sequence ID" value="KAK3888397.1"/>
    <property type="molecule type" value="Genomic_DNA"/>
</dbReference>
<comment type="subcellular location">
    <subcellularLocation>
        <location evidence="1">Golgi apparatus membrane</location>
        <topology evidence="1">Single-pass type II membrane protein</topology>
    </subcellularLocation>
</comment>
<dbReference type="Gene3D" id="3.90.550.20">
    <property type="match status" value="1"/>
</dbReference>
<dbReference type="InterPro" id="IPR007652">
    <property type="entry name" value="A1-4-GlycosylTfrase_dom"/>
</dbReference>
<keyword evidence="5" id="KW-0333">Golgi apparatus</keyword>
<comment type="caution">
    <text evidence="9">The sequence shown here is derived from an EMBL/GenBank/DDBJ whole genome shotgun (WGS) entry which is preliminary data.</text>
</comment>
<dbReference type="GO" id="GO:0000139">
    <property type="term" value="C:Golgi membrane"/>
    <property type="evidence" value="ECO:0007669"/>
    <property type="project" value="UniProtKB-SubCell"/>
</dbReference>
<dbReference type="AlphaFoldDB" id="A0AAE1KYF6"/>
<organism evidence="9 10">
    <name type="scientific">Petrolisthes cinctipes</name>
    <name type="common">Flat porcelain crab</name>
    <dbReference type="NCBI Taxonomy" id="88211"/>
    <lineage>
        <taxon>Eukaryota</taxon>
        <taxon>Metazoa</taxon>
        <taxon>Ecdysozoa</taxon>
        <taxon>Arthropoda</taxon>
        <taxon>Crustacea</taxon>
        <taxon>Multicrustacea</taxon>
        <taxon>Malacostraca</taxon>
        <taxon>Eumalacostraca</taxon>
        <taxon>Eucarida</taxon>
        <taxon>Decapoda</taxon>
        <taxon>Pleocyemata</taxon>
        <taxon>Anomura</taxon>
        <taxon>Galatheoidea</taxon>
        <taxon>Porcellanidae</taxon>
        <taxon>Petrolisthes</taxon>
    </lineage>
</organism>
<dbReference type="InterPro" id="IPR029044">
    <property type="entry name" value="Nucleotide-diphossugar_trans"/>
</dbReference>
<keyword evidence="7" id="KW-1133">Transmembrane helix</keyword>
<evidence type="ECO:0000259" key="8">
    <source>
        <dbReference type="Pfam" id="PF04572"/>
    </source>
</evidence>
<dbReference type="SUPFAM" id="SSF53448">
    <property type="entry name" value="Nucleotide-diphospho-sugar transferases"/>
    <property type="match status" value="1"/>
</dbReference>
<dbReference type="InterPro" id="IPR007577">
    <property type="entry name" value="GlycoTrfase_DXD_sugar-bd_CS"/>
</dbReference>
<protein>
    <recommendedName>
        <fullName evidence="8">Alpha 1,4-glycosyltransferase domain-containing protein</fullName>
    </recommendedName>
</protein>
<name>A0AAE1KYF6_PETCI</name>
<comment type="similarity">
    <text evidence="2">Belongs to the glycosyltransferase 32 family.</text>
</comment>
<dbReference type="PANTHER" id="PTHR12042:SF21">
    <property type="entry name" value="ALPHA1,4-GALACTOSYLTRANSFERASE 1-RELATED"/>
    <property type="match status" value="1"/>
</dbReference>
<dbReference type="Pfam" id="PF04572">
    <property type="entry name" value="Gb3_synth"/>
    <property type="match status" value="1"/>
</dbReference>
<proteinExistence type="inferred from homology"/>
<accession>A0AAE1KYF6</accession>
<dbReference type="InterPro" id="IPR051981">
    <property type="entry name" value="Glycosyltransf_32"/>
</dbReference>
<evidence type="ECO:0000256" key="4">
    <source>
        <dbReference type="ARBA" id="ARBA00022679"/>
    </source>
</evidence>
<keyword evidence="6 7" id="KW-0472">Membrane</keyword>
<keyword evidence="7" id="KW-0812">Transmembrane</keyword>
<dbReference type="PANTHER" id="PTHR12042">
    <property type="entry name" value="LACTOSYLCERAMIDE 4-ALPHA-GALACTOSYLTRANSFERASE ALPHA- 1,4-GALACTOSYLTRANSFERASE"/>
    <property type="match status" value="1"/>
</dbReference>
<dbReference type="GO" id="GO:0006688">
    <property type="term" value="P:glycosphingolipid biosynthetic process"/>
    <property type="evidence" value="ECO:0007669"/>
    <property type="project" value="TreeGrafter"/>
</dbReference>
<evidence type="ECO:0000256" key="2">
    <source>
        <dbReference type="ARBA" id="ARBA00009003"/>
    </source>
</evidence>
<reference evidence="9" key="1">
    <citation type="submission" date="2023-10" db="EMBL/GenBank/DDBJ databases">
        <title>Genome assemblies of two species of porcelain crab, Petrolisthes cinctipes and Petrolisthes manimaculis (Anomura: Porcellanidae).</title>
        <authorList>
            <person name="Angst P."/>
        </authorList>
    </citation>
    <scope>NUCLEOTIDE SEQUENCE</scope>
    <source>
        <strain evidence="9">PB745_01</strain>
        <tissue evidence="9">Gill</tissue>
    </source>
</reference>